<reference evidence="3 4" key="1">
    <citation type="submission" date="2016-07" db="EMBL/GenBank/DDBJ databases">
        <title>Pervasive Adenine N6-methylation of Active Genes in Fungi.</title>
        <authorList>
            <consortium name="DOE Joint Genome Institute"/>
            <person name="Mondo S.J."/>
            <person name="Dannebaum R.O."/>
            <person name="Kuo R.C."/>
            <person name="Labutti K."/>
            <person name="Haridas S."/>
            <person name="Kuo A."/>
            <person name="Salamov A."/>
            <person name="Ahrendt S.R."/>
            <person name="Lipzen A."/>
            <person name="Sullivan W."/>
            <person name="Andreopoulos W.B."/>
            <person name="Clum A."/>
            <person name="Lindquist E."/>
            <person name="Daum C."/>
            <person name="Ramamoorthy G.K."/>
            <person name="Gryganskyi A."/>
            <person name="Culley D."/>
            <person name="Magnuson J.K."/>
            <person name="James T.Y."/>
            <person name="O'Malley M.A."/>
            <person name="Stajich J.E."/>
            <person name="Spatafora J.W."/>
            <person name="Visel A."/>
            <person name="Grigoriev I.V."/>
        </authorList>
    </citation>
    <scope>NUCLEOTIDE SEQUENCE [LARGE SCALE GENOMIC DNA]</scope>
    <source>
        <strain evidence="3 4">NRRL 3301</strain>
    </source>
</reference>
<dbReference type="InterPro" id="IPR022408">
    <property type="entry name" value="Acyl-CoA-binding_prot_CS"/>
</dbReference>
<dbReference type="PRINTS" id="PR00689">
    <property type="entry name" value="ACOABINDINGP"/>
</dbReference>
<dbReference type="Gene3D" id="1.20.80.10">
    <property type="match status" value="1"/>
</dbReference>
<gene>
    <name evidence="3" type="ORF">DM01DRAFT_252477</name>
</gene>
<dbReference type="OrthoDB" id="346910at2759"/>
<proteinExistence type="predicted"/>
<dbReference type="Pfam" id="PF00887">
    <property type="entry name" value="ACBP"/>
    <property type="match status" value="1"/>
</dbReference>
<dbReference type="STRING" id="101127.A0A1X2GSU8"/>
<dbReference type="EMBL" id="MCGT01000005">
    <property type="protein sequence ID" value="ORX59691.1"/>
    <property type="molecule type" value="Genomic_DNA"/>
</dbReference>
<keyword evidence="4" id="KW-1185">Reference proteome</keyword>
<comment type="caution">
    <text evidence="3">The sequence shown here is derived from an EMBL/GenBank/DDBJ whole genome shotgun (WGS) entry which is preliminary data.</text>
</comment>
<evidence type="ECO:0000313" key="4">
    <source>
        <dbReference type="Proteomes" id="UP000242146"/>
    </source>
</evidence>
<protein>
    <submittedName>
        <fullName evidence="3">ACBP-domain-containing protein</fullName>
    </submittedName>
</protein>
<dbReference type="SUPFAM" id="SSF47027">
    <property type="entry name" value="Acyl-CoA binding protein"/>
    <property type="match status" value="1"/>
</dbReference>
<keyword evidence="1" id="KW-0446">Lipid-binding</keyword>
<accession>A0A1X2GSU8</accession>
<dbReference type="PROSITE" id="PS00880">
    <property type="entry name" value="ACB_1"/>
    <property type="match status" value="1"/>
</dbReference>
<sequence>MSTIPSHYSERYISQRYHKALQTVQNLPSSSAFQPTKDQKLELYSLYKQVSHGNVDTPRPGIFDVVGRAKWQSPALSLAKKIKYD</sequence>
<dbReference type="GO" id="GO:0006631">
    <property type="term" value="P:fatty acid metabolic process"/>
    <property type="evidence" value="ECO:0007669"/>
    <property type="project" value="TreeGrafter"/>
</dbReference>
<dbReference type="AlphaFoldDB" id="A0A1X2GSU8"/>
<organism evidence="3 4">
    <name type="scientific">Hesseltinella vesiculosa</name>
    <dbReference type="NCBI Taxonomy" id="101127"/>
    <lineage>
        <taxon>Eukaryota</taxon>
        <taxon>Fungi</taxon>
        <taxon>Fungi incertae sedis</taxon>
        <taxon>Mucoromycota</taxon>
        <taxon>Mucoromycotina</taxon>
        <taxon>Mucoromycetes</taxon>
        <taxon>Mucorales</taxon>
        <taxon>Cunninghamellaceae</taxon>
        <taxon>Hesseltinella</taxon>
    </lineage>
</organism>
<dbReference type="InterPro" id="IPR014352">
    <property type="entry name" value="FERM/acyl-CoA-bd_prot_sf"/>
</dbReference>
<dbReference type="PANTHER" id="PTHR23310">
    <property type="entry name" value="ACYL-COA-BINDING PROTEIN, ACBP"/>
    <property type="match status" value="1"/>
</dbReference>
<dbReference type="GO" id="GO:0000062">
    <property type="term" value="F:fatty-acyl-CoA binding"/>
    <property type="evidence" value="ECO:0007669"/>
    <property type="project" value="InterPro"/>
</dbReference>
<name>A0A1X2GSU8_9FUNG</name>
<evidence type="ECO:0000256" key="1">
    <source>
        <dbReference type="ARBA" id="ARBA00023121"/>
    </source>
</evidence>
<dbReference type="PANTHER" id="PTHR23310:SF133">
    <property type="entry name" value="COA BINDING PROTEIN, PUTATIVE (AFU_ORTHOLOGUE AFUA_1G12300)-RELATED"/>
    <property type="match status" value="1"/>
</dbReference>
<dbReference type="InterPro" id="IPR000582">
    <property type="entry name" value="Acyl-CoA-binding_protein"/>
</dbReference>
<dbReference type="InterPro" id="IPR035984">
    <property type="entry name" value="Acyl-CoA-binding_sf"/>
</dbReference>
<dbReference type="PROSITE" id="PS51228">
    <property type="entry name" value="ACB_2"/>
    <property type="match status" value="1"/>
</dbReference>
<dbReference type="Proteomes" id="UP000242146">
    <property type="component" value="Unassembled WGS sequence"/>
</dbReference>
<evidence type="ECO:0000313" key="3">
    <source>
        <dbReference type="EMBL" id="ORX59691.1"/>
    </source>
</evidence>
<feature type="domain" description="ACB" evidence="2">
    <location>
        <begin position="13"/>
        <end position="85"/>
    </location>
</feature>
<evidence type="ECO:0000259" key="2">
    <source>
        <dbReference type="PROSITE" id="PS51228"/>
    </source>
</evidence>